<comment type="similarity">
    <text evidence="4">Belongs to the complex I NDUFB7 subunit family.</text>
</comment>
<dbReference type="InterPro" id="IPR008698">
    <property type="entry name" value="NDUB7"/>
</dbReference>
<dbReference type="GO" id="GO:0005743">
    <property type="term" value="C:mitochondrial inner membrane"/>
    <property type="evidence" value="ECO:0007669"/>
    <property type="project" value="UniProtKB-SubCell"/>
</dbReference>
<dbReference type="GeneID" id="113794113"/>
<keyword evidence="10" id="KW-0496">Mitochondrion</keyword>
<dbReference type="PANTHER" id="PTHR20900:SF0">
    <property type="entry name" value="NADH DEHYDROGENASE [UBIQUINONE] 1 BETA SUBCOMPLEX SUBUNIT 7"/>
    <property type="match status" value="1"/>
</dbReference>
<comment type="subcellular location">
    <subcellularLocation>
        <location evidence="3">Mitochondrion inner membrane</location>
        <topology evidence="3">Peripheral membrane protein</topology>
    </subcellularLocation>
    <subcellularLocation>
        <location evidence="2">Mitochondrion intermembrane space</location>
    </subcellularLocation>
</comment>
<dbReference type="RefSeq" id="XP_027200005.1">
    <property type="nucleotide sequence ID" value="XM_027344204.1"/>
</dbReference>
<dbReference type="GO" id="GO:0005758">
    <property type="term" value="C:mitochondrial intermembrane space"/>
    <property type="evidence" value="ECO:0007669"/>
    <property type="project" value="UniProtKB-SubCell"/>
</dbReference>
<keyword evidence="13" id="KW-1185">Reference proteome</keyword>
<evidence type="ECO:0000256" key="9">
    <source>
        <dbReference type="ARBA" id="ARBA00022982"/>
    </source>
</evidence>
<accession>A0A6P6Y420</accession>
<dbReference type="OrthoDB" id="268414at2759"/>
<evidence type="ECO:0000256" key="5">
    <source>
        <dbReference type="ARBA" id="ARBA00018677"/>
    </source>
</evidence>
<keyword evidence="12" id="KW-1015">Disulfide bond</keyword>
<dbReference type="FunCoup" id="A0A6P6Y420">
    <property type="interactions" value="1171"/>
</dbReference>
<dbReference type="PANTHER" id="PTHR20900">
    <property type="entry name" value="NADH:UBIQUINONE OXIDOREDUCTASE B18-LIKE SUBUNIT"/>
    <property type="match status" value="1"/>
</dbReference>
<evidence type="ECO:0000313" key="14">
    <source>
        <dbReference type="RefSeq" id="XP_027200005.1"/>
    </source>
</evidence>
<evidence type="ECO:0000256" key="1">
    <source>
        <dbReference type="ARBA" id="ARBA00003195"/>
    </source>
</evidence>
<evidence type="ECO:0000256" key="10">
    <source>
        <dbReference type="ARBA" id="ARBA00023128"/>
    </source>
</evidence>
<dbReference type="Proteomes" id="UP000515146">
    <property type="component" value="Unplaced"/>
</dbReference>
<keyword evidence="11" id="KW-0472">Membrane</keyword>
<evidence type="ECO:0000256" key="7">
    <source>
        <dbReference type="ARBA" id="ARBA00022660"/>
    </source>
</evidence>
<keyword evidence="9" id="KW-0249">Electron transport</keyword>
<dbReference type="AlphaFoldDB" id="A0A6P6Y420"/>
<comment type="function">
    <text evidence="1">Accessory subunit of the mitochondrial membrane respiratory chain NADH dehydrogenase (Complex I), that is believed not to be involved in catalysis. Complex I functions in the transfer of electrons from NADH to the respiratory chain. The immediate electron acceptor for the enzyme is believed to be ubiquinone.</text>
</comment>
<name>A0A6P6Y420_DERPT</name>
<dbReference type="InParanoid" id="A0A6P6Y420"/>
<evidence type="ECO:0000256" key="8">
    <source>
        <dbReference type="ARBA" id="ARBA00022792"/>
    </source>
</evidence>
<evidence type="ECO:0000256" key="4">
    <source>
        <dbReference type="ARBA" id="ARBA00008006"/>
    </source>
</evidence>
<evidence type="ECO:0000313" key="13">
    <source>
        <dbReference type="Proteomes" id="UP000515146"/>
    </source>
</evidence>
<evidence type="ECO:0000256" key="3">
    <source>
        <dbReference type="ARBA" id="ARBA00004637"/>
    </source>
</evidence>
<organism evidence="13 14">
    <name type="scientific">Dermatophagoides pteronyssinus</name>
    <name type="common">European house dust mite</name>
    <dbReference type="NCBI Taxonomy" id="6956"/>
    <lineage>
        <taxon>Eukaryota</taxon>
        <taxon>Metazoa</taxon>
        <taxon>Ecdysozoa</taxon>
        <taxon>Arthropoda</taxon>
        <taxon>Chelicerata</taxon>
        <taxon>Arachnida</taxon>
        <taxon>Acari</taxon>
        <taxon>Acariformes</taxon>
        <taxon>Sarcoptiformes</taxon>
        <taxon>Astigmata</taxon>
        <taxon>Psoroptidia</taxon>
        <taxon>Analgoidea</taxon>
        <taxon>Pyroglyphidae</taxon>
        <taxon>Dermatophagoidinae</taxon>
        <taxon>Dermatophagoides</taxon>
    </lineage>
</organism>
<keyword evidence="8" id="KW-0999">Mitochondrion inner membrane</keyword>
<keyword evidence="6" id="KW-0813">Transport</keyword>
<proteinExistence type="inferred from homology"/>
<keyword evidence="7" id="KW-0679">Respiratory chain</keyword>
<dbReference type="CTD" id="32434"/>
<sequence>MGNIGLTKDHLSLEKYTFPYLRKDNYPSDRIESPYDPLEGFPNGRKTRVMIATEEEMNSAKVHPKFRDYCAHKYIEFQACLKNNRPFYWRCKHERHEYGECEFEDAVLRMKEWERERRLREREKQQERNL</sequence>
<dbReference type="OMA" id="FVYQCAH"/>
<evidence type="ECO:0000256" key="12">
    <source>
        <dbReference type="ARBA" id="ARBA00023157"/>
    </source>
</evidence>
<protein>
    <recommendedName>
        <fullName evidence="5">NADH dehydrogenase [ubiquinone] 1 beta subcomplex subunit 7</fullName>
    </recommendedName>
</protein>
<evidence type="ECO:0000256" key="11">
    <source>
        <dbReference type="ARBA" id="ARBA00023136"/>
    </source>
</evidence>
<reference evidence="14" key="1">
    <citation type="submission" date="2025-08" db="UniProtKB">
        <authorList>
            <consortium name="RefSeq"/>
        </authorList>
    </citation>
    <scope>IDENTIFICATION</scope>
    <source>
        <strain evidence="14">Airmid</strain>
    </source>
</reference>
<dbReference type="Pfam" id="PF05676">
    <property type="entry name" value="NDUF_B7"/>
    <property type="match status" value="1"/>
</dbReference>
<gene>
    <name evidence="14" type="primary">LOC113794113</name>
</gene>
<evidence type="ECO:0000256" key="6">
    <source>
        <dbReference type="ARBA" id="ARBA00022448"/>
    </source>
</evidence>
<dbReference type="KEGG" id="dpte:113794113"/>
<evidence type="ECO:0000256" key="2">
    <source>
        <dbReference type="ARBA" id="ARBA00004569"/>
    </source>
</evidence>